<accession>A0A1I5Q350</accession>
<dbReference type="FunFam" id="3.30.70.3550:FF:000001">
    <property type="entry name" value="Leucyl/phenylalanyl-tRNA--protein transferase"/>
    <property type="match status" value="1"/>
</dbReference>
<dbReference type="InterPro" id="IPR016181">
    <property type="entry name" value="Acyl_CoA_acyltransferase"/>
</dbReference>
<dbReference type="InterPro" id="IPR004616">
    <property type="entry name" value="Leu/Phe-tRNA_Trfase"/>
</dbReference>
<protein>
    <recommendedName>
        <fullName evidence="11 15">Leucyl/phenylalanyl-tRNA--protein transferase</fullName>
        <ecNumber evidence="10 15">2.3.2.6</ecNumber>
    </recommendedName>
    <alternativeName>
        <fullName evidence="12 15">L/F-transferase</fullName>
    </alternativeName>
    <alternativeName>
        <fullName evidence="13 15">Leucyltransferase</fullName>
    </alternativeName>
    <alternativeName>
        <fullName evidence="14 15">Phenyalanyltransferase</fullName>
    </alternativeName>
</protein>
<evidence type="ECO:0000313" key="16">
    <source>
        <dbReference type="EMBL" id="SFP40784.1"/>
    </source>
</evidence>
<evidence type="ECO:0000256" key="2">
    <source>
        <dbReference type="ARBA" id="ARBA00022490"/>
    </source>
</evidence>
<dbReference type="InterPro" id="IPR042221">
    <property type="entry name" value="Leu/Phe-tRNA_Trfase_N"/>
</dbReference>
<dbReference type="GO" id="GO:0008914">
    <property type="term" value="F:leucyl-tRNA--protein transferase activity"/>
    <property type="evidence" value="ECO:0007669"/>
    <property type="project" value="UniProtKB-UniRule"/>
</dbReference>
<evidence type="ECO:0000256" key="13">
    <source>
        <dbReference type="ARBA" id="ARBA00077165"/>
    </source>
</evidence>
<dbReference type="PANTHER" id="PTHR30098">
    <property type="entry name" value="LEUCYL/PHENYLALANYL-TRNA--PROTEIN TRANSFERASE"/>
    <property type="match status" value="1"/>
</dbReference>
<dbReference type="InterPro" id="IPR042203">
    <property type="entry name" value="Leu/Phe-tRNA_Trfase_C"/>
</dbReference>
<reference evidence="16 17" key="1">
    <citation type="submission" date="2016-10" db="EMBL/GenBank/DDBJ databases">
        <authorList>
            <person name="de Groot N.N."/>
        </authorList>
    </citation>
    <scope>NUCLEOTIDE SEQUENCE [LARGE SCALE GENOMIC DNA]</scope>
    <source>
        <strain evidence="16 17">EP1-55-1</strain>
    </source>
</reference>
<evidence type="ECO:0000256" key="3">
    <source>
        <dbReference type="ARBA" id="ARBA00022679"/>
    </source>
</evidence>
<dbReference type="PANTHER" id="PTHR30098:SF2">
    <property type="entry name" value="LEUCYL_PHENYLALANYL-TRNA--PROTEIN TRANSFERASE"/>
    <property type="match status" value="1"/>
</dbReference>
<evidence type="ECO:0000256" key="9">
    <source>
        <dbReference type="ARBA" id="ARBA00061535"/>
    </source>
</evidence>
<evidence type="ECO:0000313" key="17">
    <source>
        <dbReference type="Proteomes" id="UP000199227"/>
    </source>
</evidence>
<evidence type="ECO:0000256" key="5">
    <source>
        <dbReference type="ARBA" id="ARBA00050607"/>
    </source>
</evidence>
<dbReference type="GO" id="GO:0030163">
    <property type="term" value="P:protein catabolic process"/>
    <property type="evidence" value="ECO:0007669"/>
    <property type="project" value="UniProtKB-UniRule"/>
</dbReference>
<comment type="subcellular location">
    <subcellularLocation>
        <location evidence="1 15">Cytoplasm</location>
    </subcellularLocation>
</comment>
<keyword evidence="4 15" id="KW-0012">Acyltransferase</keyword>
<evidence type="ECO:0000256" key="14">
    <source>
        <dbReference type="ARBA" id="ARBA00083640"/>
    </source>
</evidence>
<sequence>MSSEPAIPRLGFDYIFPNPRYAMKEGLLAYGGDLNPDRILVAYRRGIFPWYNEGDPILWWSPDPRLLLYPNDFKIHRSLRKKLRQKRFTVKLDRNFEAVMQHCAEVPRHGQEGTWILPEVVEAYSLLHARGFAHSVEVYDEDDKLVGGLYGISTGRAFFGESMFALKPDASKIALAHMVELAKQWSFYFIDCQIPSEHLIRLGAVRVERDRFLDELEVSQQYLGMPGNWQEHEALLKELEW</sequence>
<dbReference type="SUPFAM" id="SSF55729">
    <property type="entry name" value="Acyl-CoA N-acyltransferases (Nat)"/>
    <property type="match status" value="1"/>
</dbReference>
<dbReference type="Gene3D" id="3.30.70.3550">
    <property type="entry name" value="Leucyl/phenylalanyl-tRNA-protein transferase, N-terminal domain"/>
    <property type="match status" value="1"/>
</dbReference>
<evidence type="ECO:0000256" key="10">
    <source>
        <dbReference type="ARBA" id="ARBA00066767"/>
    </source>
</evidence>
<dbReference type="GO" id="GO:0005737">
    <property type="term" value="C:cytoplasm"/>
    <property type="evidence" value="ECO:0007669"/>
    <property type="project" value="UniProtKB-SubCell"/>
</dbReference>
<dbReference type="HAMAP" id="MF_00688">
    <property type="entry name" value="Leu_Phe_trans"/>
    <property type="match status" value="1"/>
</dbReference>
<gene>
    <name evidence="15" type="primary">aat</name>
    <name evidence="16" type="ORF">SAMN05216234_11824</name>
</gene>
<keyword evidence="2 15" id="KW-0963">Cytoplasm</keyword>
<dbReference type="Proteomes" id="UP000199227">
    <property type="component" value="Unassembled WGS sequence"/>
</dbReference>
<dbReference type="Gene3D" id="3.40.630.70">
    <property type="entry name" value="Leucyl/phenylalanyl-tRNA-protein transferase, C-terminal domain"/>
    <property type="match status" value="1"/>
</dbReference>
<evidence type="ECO:0000256" key="8">
    <source>
        <dbReference type="ARBA" id="ARBA00054043"/>
    </source>
</evidence>
<evidence type="ECO:0000256" key="11">
    <source>
        <dbReference type="ARBA" id="ARBA00074372"/>
    </source>
</evidence>
<dbReference type="EMBL" id="FOXB01000018">
    <property type="protein sequence ID" value="SFP40784.1"/>
    <property type="molecule type" value="Genomic_DNA"/>
</dbReference>
<evidence type="ECO:0000256" key="1">
    <source>
        <dbReference type="ARBA" id="ARBA00004496"/>
    </source>
</evidence>
<comment type="catalytic activity">
    <reaction evidence="7 15">
        <text>N-terminal L-lysyl-[protein] + L-leucyl-tRNA(Leu) = N-terminal L-leucyl-L-lysyl-[protein] + tRNA(Leu) + H(+)</text>
        <dbReference type="Rhea" id="RHEA:12340"/>
        <dbReference type="Rhea" id="RHEA-COMP:9613"/>
        <dbReference type="Rhea" id="RHEA-COMP:9622"/>
        <dbReference type="Rhea" id="RHEA-COMP:12670"/>
        <dbReference type="Rhea" id="RHEA-COMP:12671"/>
        <dbReference type="ChEBI" id="CHEBI:15378"/>
        <dbReference type="ChEBI" id="CHEBI:65249"/>
        <dbReference type="ChEBI" id="CHEBI:78442"/>
        <dbReference type="ChEBI" id="CHEBI:78494"/>
        <dbReference type="ChEBI" id="CHEBI:133043"/>
        <dbReference type="EC" id="2.3.2.6"/>
    </reaction>
</comment>
<keyword evidence="17" id="KW-1185">Reference proteome</keyword>
<dbReference type="Pfam" id="PF03588">
    <property type="entry name" value="Leu_Phe_trans"/>
    <property type="match status" value="1"/>
</dbReference>
<evidence type="ECO:0000256" key="6">
    <source>
        <dbReference type="ARBA" id="ARBA00050652"/>
    </source>
</evidence>
<comment type="catalytic activity">
    <reaction evidence="6 15">
        <text>N-terminal L-arginyl-[protein] + L-leucyl-tRNA(Leu) = N-terminal L-leucyl-L-arginyl-[protein] + tRNA(Leu) + H(+)</text>
        <dbReference type="Rhea" id="RHEA:50416"/>
        <dbReference type="Rhea" id="RHEA-COMP:9613"/>
        <dbReference type="Rhea" id="RHEA-COMP:9622"/>
        <dbReference type="Rhea" id="RHEA-COMP:12672"/>
        <dbReference type="Rhea" id="RHEA-COMP:12673"/>
        <dbReference type="ChEBI" id="CHEBI:15378"/>
        <dbReference type="ChEBI" id="CHEBI:64719"/>
        <dbReference type="ChEBI" id="CHEBI:78442"/>
        <dbReference type="ChEBI" id="CHEBI:78494"/>
        <dbReference type="ChEBI" id="CHEBI:133044"/>
        <dbReference type="EC" id="2.3.2.6"/>
    </reaction>
</comment>
<keyword evidence="3 15" id="KW-0808">Transferase</keyword>
<proteinExistence type="inferred from homology"/>
<dbReference type="AlphaFoldDB" id="A0A1I5Q350"/>
<comment type="similarity">
    <text evidence="9 15">Belongs to the L/F-transferase family.</text>
</comment>
<name>A0A1I5Q350_9BACT</name>
<dbReference type="RefSeq" id="WP_245757036.1">
    <property type="nucleotide sequence ID" value="NZ_CP136592.1"/>
</dbReference>
<evidence type="ECO:0000256" key="4">
    <source>
        <dbReference type="ARBA" id="ARBA00023315"/>
    </source>
</evidence>
<dbReference type="EC" id="2.3.2.6" evidence="10 15"/>
<dbReference type="STRING" id="223786.SAMN05216234_11824"/>
<comment type="function">
    <text evidence="8 15">Functions in the N-end rule pathway of protein degradation where it conjugates Leu, Phe and, less efficiently, Met from aminoacyl-tRNAs to the N-termini of proteins containing an N-terminal arginine or lysine.</text>
</comment>
<dbReference type="NCBIfam" id="TIGR00667">
    <property type="entry name" value="aat"/>
    <property type="match status" value="1"/>
</dbReference>
<evidence type="ECO:0000256" key="12">
    <source>
        <dbReference type="ARBA" id="ARBA00077136"/>
    </source>
</evidence>
<organism evidence="16 17">
    <name type="scientific">Hydrogenimonas thermophila</name>
    <dbReference type="NCBI Taxonomy" id="223786"/>
    <lineage>
        <taxon>Bacteria</taxon>
        <taxon>Pseudomonadati</taxon>
        <taxon>Campylobacterota</taxon>
        <taxon>Epsilonproteobacteria</taxon>
        <taxon>Campylobacterales</taxon>
        <taxon>Hydrogenimonadaceae</taxon>
        <taxon>Hydrogenimonas</taxon>
    </lineage>
</organism>
<evidence type="ECO:0000256" key="15">
    <source>
        <dbReference type="HAMAP-Rule" id="MF_00688"/>
    </source>
</evidence>
<evidence type="ECO:0000256" key="7">
    <source>
        <dbReference type="ARBA" id="ARBA00051538"/>
    </source>
</evidence>
<comment type="catalytic activity">
    <reaction evidence="5 15">
        <text>L-phenylalanyl-tRNA(Phe) + an N-terminal L-alpha-aminoacyl-[protein] = an N-terminal L-phenylalanyl-L-alpha-aminoacyl-[protein] + tRNA(Phe)</text>
        <dbReference type="Rhea" id="RHEA:43632"/>
        <dbReference type="Rhea" id="RHEA-COMP:9668"/>
        <dbReference type="Rhea" id="RHEA-COMP:9699"/>
        <dbReference type="Rhea" id="RHEA-COMP:10636"/>
        <dbReference type="Rhea" id="RHEA-COMP:10637"/>
        <dbReference type="ChEBI" id="CHEBI:78442"/>
        <dbReference type="ChEBI" id="CHEBI:78531"/>
        <dbReference type="ChEBI" id="CHEBI:78597"/>
        <dbReference type="ChEBI" id="CHEBI:83561"/>
        <dbReference type="EC" id="2.3.2.6"/>
    </reaction>
</comment>